<protein>
    <submittedName>
        <fullName evidence="1">Uncharacterized protein</fullName>
    </submittedName>
</protein>
<sequence length="77" mass="8438">MDDWTYHSPAFDVPDTQSPLLFEDGRVMEARRTRAQQAEAARVAELEQTQAVDVVGNHAEADVPLPFATPPGVALSF</sequence>
<reference evidence="1" key="1">
    <citation type="journal article" date="2024" name="Int. J. Syst. Evol. Microbiol.">
        <title>Brooklawnia propionicigenes sp. nov., a facultatively anaerobic, propionate-producing bacterium isolated from a methanogenic reactor treating waste from cattle farms.</title>
        <authorList>
            <person name="Akita Y."/>
            <person name="Ueki A."/>
            <person name="Tonouchi A."/>
            <person name="Sugawara Y."/>
            <person name="Honma S."/>
            <person name="Kaku N."/>
            <person name="Ueki K."/>
        </authorList>
    </citation>
    <scope>NUCLEOTIDE SEQUENCE</scope>
    <source>
        <strain evidence="1">SH051</strain>
    </source>
</reference>
<name>A0AAN0MFV9_9ACTN</name>
<dbReference type="Proteomes" id="UP001431656">
    <property type="component" value="Chromosome"/>
</dbReference>
<keyword evidence="2" id="KW-1185">Reference proteome</keyword>
<dbReference type="RefSeq" id="WP_286268067.1">
    <property type="nucleotide sequence ID" value="NZ_AP028056.1"/>
</dbReference>
<evidence type="ECO:0000313" key="1">
    <source>
        <dbReference type="EMBL" id="BEH01737.1"/>
    </source>
</evidence>
<dbReference type="KEGG" id="broo:brsh051_10180"/>
<proteinExistence type="predicted"/>
<evidence type="ECO:0000313" key="2">
    <source>
        <dbReference type="Proteomes" id="UP001431656"/>
    </source>
</evidence>
<accession>A0AAN0MFV9</accession>
<organism evidence="1 2">
    <name type="scientific">Brooklawnia propionicigenes</name>
    <dbReference type="NCBI Taxonomy" id="3041175"/>
    <lineage>
        <taxon>Bacteria</taxon>
        <taxon>Bacillati</taxon>
        <taxon>Actinomycetota</taxon>
        <taxon>Actinomycetes</taxon>
        <taxon>Propionibacteriales</taxon>
        <taxon>Propionibacteriaceae</taxon>
        <taxon>Brooklawnia</taxon>
    </lineage>
</organism>
<gene>
    <name evidence="1" type="ORF">brsh051_10180</name>
</gene>
<dbReference type="EMBL" id="AP028056">
    <property type="protein sequence ID" value="BEH01737.1"/>
    <property type="molecule type" value="Genomic_DNA"/>
</dbReference>
<dbReference type="AlphaFoldDB" id="A0AAN0MFV9"/>